<dbReference type="InterPro" id="IPR027417">
    <property type="entry name" value="P-loop_NTPase"/>
</dbReference>
<feature type="domain" description="SF3 helicase" evidence="4">
    <location>
        <begin position="502"/>
        <end position="661"/>
    </location>
</feature>
<dbReference type="InterPro" id="IPR045455">
    <property type="entry name" value="NrS-1_pol-like_helicase"/>
</dbReference>
<evidence type="ECO:0000256" key="3">
    <source>
        <dbReference type="SAM" id="MobiDB-lite"/>
    </source>
</evidence>
<sequence length="866" mass="92937">MLTPTDPWGDLPPLGDDDVPPDYDDYPEPDVPDVDVRELEQAAEVDGADSAGADDADEPSAGSDYPVHADGHPGAPMTLQDRETLISKRGLTETFLSSPHIAAAVRSVPTVGDLPSHLRWSTADSTNCGVLYLWRDPKSGAVTPQFRPHTPTNPDAKYVFPKGAGSPVWLVSGELPDLKHTVYVVEGTNQALAWACAFAHDPSVVVVAIAGCNGGVKNGVLHSGLAHVVRRASKVVVVPDGDVASNRRVYDAYATLGDRIRGYMRAHGNGGRATVTFVQIHADADDPTAGADDLLAQTPELDRHALLTEMTALSITTPSEVRPPADRRRPKSAAATDTEDDGEVYFSQFGGGLRSKACASAVQERLDLLLDAHSSVLYTYDAEAGIYVPDRNAGTKHPPAPIADVLTDLVGDDYRSGHVASVLDHVHKSLAKEGRLLPEKPLTDGLLPTRTCLVDMETGETFPHAPEARLAAKLNVEFDPDATAPTFEKWLAEATGLSDGTDQVAIVLDALTTLLDTASGISLPTLALYFYGPPRAGKGTMGKLIQAMVPVEAQTAMSLADMAVAKPFDTAVLYRKLLNVSGETSDNYIGDTALMKQVFGEDYIRGELKFGKAWPFKNTAATVFMGNDLPHFSDVSGATGARIQPIRFTKTHVGQEDRTLYPKLEEELPGILNLIIAAWRERKARKGSFLPAAPEAVEAFIEATNPVAGFMRDRVEKAPDGAWADPRTGVPTQSVEPEWGTTVTELYAAYRAYCESTGGKALKRDRFLKAISRAPFSIRDGRTRATAQRRVLGCRLVSEDDDAPTIATSNGHGGVDIALTASEVEARALREEQERARAKANIDRVVRIDTSSARTDANAFGEGATL</sequence>
<evidence type="ECO:0000256" key="1">
    <source>
        <dbReference type="ARBA" id="ARBA00022741"/>
    </source>
</evidence>
<feature type="compositionally biased region" description="Acidic residues" evidence="3">
    <location>
        <begin position="15"/>
        <end position="33"/>
    </location>
</feature>
<evidence type="ECO:0000313" key="5">
    <source>
        <dbReference type="EMBL" id="BBX33639.1"/>
    </source>
</evidence>
<feature type="region of interest" description="Disordered" evidence="3">
    <location>
        <begin position="316"/>
        <end position="339"/>
    </location>
</feature>
<organism evidence="5 6">
    <name type="scientific">Mycolicibacterium mageritense</name>
    <name type="common">Mycobacterium mageritense</name>
    <dbReference type="NCBI Taxonomy" id="53462"/>
    <lineage>
        <taxon>Bacteria</taxon>
        <taxon>Bacillati</taxon>
        <taxon>Actinomycetota</taxon>
        <taxon>Actinomycetes</taxon>
        <taxon>Mycobacteriales</taxon>
        <taxon>Mycobacteriaceae</taxon>
        <taxon>Mycolicibacterium</taxon>
    </lineage>
</organism>
<dbReference type="PROSITE" id="PS51206">
    <property type="entry name" value="SF3_HELICASE_1"/>
    <property type="match status" value="1"/>
</dbReference>
<evidence type="ECO:0000256" key="2">
    <source>
        <dbReference type="ARBA" id="ARBA00022840"/>
    </source>
</evidence>
<keyword evidence="2" id="KW-0067">ATP-binding</keyword>
<accession>A0ABM7HSU9</accession>
<dbReference type="Pfam" id="PF08706">
    <property type="entry name" value="D5_N"/>
    <property type="match status" value="1"/>
</dbReference>
<reference evidence="5 6" key="1">
    <citation type="journal article" date="2019" name="Emerg. Microbes Infect.">
        <title>Comprehensive subspecies identification of 175 nontuberculous mycobacteria species based on 7547 genomic profiles.</title>
        <authorList>
            <person name="Matsumoto Y."/>
            <person name="Kinjo T."/>
            <person name="Motooka D."/>
            <person name="Nabeya D."/>
            <person name="Jung N."/>
            <person name="Uechi K."/>
            <person name="Horii T."/>
            <person name="Iida T."/>
            <person name="Fujita J."/>
            <person name="Nakamura S."/>
        </authorList>
    </citation>
    <scope>NUCLEOTIDE SEQUENCE [LARGE SCALE GENOMIC DNA]</scope>
    <source>
        <strain evidence="5 6">JCM 12375</strain>
    </source>
</reference>
<evidence type="ECO:0000259" key="4">
    <source>
        <dbReference type="PROSITE" id="PS51206"/>
    </source>
</evidence>
<feature type="compositionally biased region" description="Low complexity" evidence="3">
    <location>
        <begin position="1"/>
        <end position="14"/>
    </location>
</feature>
<feature type="compositionally biased region" description="Acidic residues" evidence="3">
    <location>
        <begin position="41"/>
        <end position="58"/>
    </location>
</feature>
<dbReference type="InterPro" id="IPR014015">
    <property type="entry name" value="Helicase_SF3_DNA-vir"/>
</dbReference>
<dbReference type="Gene3D" id="3.40.50.300">
    <property type="entry name" value="P-loop containing nucleotide triphosphate hydrolases"/>
    <property type="match status" value="1"/>
</dbReference>
<gene>
    <name evidence="5" type="ORF">MMAGJ_29210</name>
</gene>
<feature type="region of interest" description="Disordered" evidence="3">
    <location>
        <begin position="1"/>
        <end position="78"/>
    </location>
</feature>
<keyword evidence="6" id="KW-1185">Reference proteome</keyword>
<dbReference type="InterPro" id="IPR014818">
    <property type="entry name" value="Phage/plasmid_primase_P4_C"/>
</dbReference>
<dbReference type="RefSeq" id="WP_081812483.1">
    <property type="nucleotide sequence ID" value="NZ_AP022567.1"/>
</dbReference>
<name>A0ABM7HSU9_MYCME</name>
<dbReference type="Pfam" id="PF19263">
    <property type="entry name" value="DUF5906"/>
    <property type="match status" value="1"/>
</dbReference>
<keyword evidence="1" id="KW-0547">Nucleotide-binding</keyword>
<dbReference type="SMART" id="SM00885">
    <property type="entry name" value="D5_N"/>
    <property type="match status" value="1"/>
</dbReference>
<dbReference type="EMBL" id="AP022567">
    <property type="protein sequence ID" value="BBX33639.1"/>
    <property type="molecule type" value="Genomic_DNA"/>
</dbReference>
<protein>
    <recommendedName>
        <fullName evidence="4">SF3 helicase domain-containing protein</fullName>
    </recommendedName>
</protein>
<evidence type="ECO:0000313" key="6">
    <source>
        <dbReference type="Proteomes" id="UP000465622"/>
    </source>
</evidence>
<proteinExistence type="predicted"/>
<dbReference type="Proteomes" id="UP000465622">
    <property type="component" value="Chromosome"/>
</dbReference>